<dbReference type="Proteomes" id="UP000610931">
    <property type="component" value="Unassembled WGS sequence"/>
</dbReference>
<evidence type="ECO:0000259" key="1">
    <source>
        <dbReference type="Pfam" id="PF00144"/>
    </source>
</evidence>
<dbReference type="PANTHER" id="PTHR46825:SF9">
    <property type="entry name" value="BETA-LACTAMASE-RELATED DOMAIN-CONTAINING PROTEIN"/>
    <property type="match status" value="1"/>
</dbReference>
<comment type="caution">
    <text evidence="2">The sequence shown here is derived from an EMBL/GenBank/DDBJ whole genome shotgun (WGS) entry which is preliminary data.</text>
</comment>
<dbReference type="InterPro" id="IPR012338">
    <property type="entry name" value="Beta-lactam/transpept-like"/>
</dbReference>
<gene>
    <name evidence="2" type="ORF">JF259_17170</name>
</gene>
<dbReference type="SUPFAM" id="SSF56601">
    <property type="entry name" value="beta-lactamase/transpeptidase-like"/>
    <property type="match status" value="1"/>
</dbReference>
<feature type="domain" description="Beta-lactamase-related" evidence="1">
    <location>
        <begin position="19"/>
        <end position="206"/>
    </location>
</feature>
<dbReference type="InterPro" id="IPR050491">
    <property type="entry name" value="AmpC-like"/>
</dbReference>
<proteinExistence type="predicted"/>
<keyword evidence="3" id="KW-1185">Reference proteome</keyword>
<reference evidence="2" key="1">
    <citation type="submission" date="2020-12" db="EMBL/GenBank/DDBJ databases">
        <title>Snuella sp. nov., isolated from sediment in Incheon.</title>
        <authorList>
            <person name="Kim W."/>
        </authorList>
    </citation>
    <scope>NUCLEOTIDE SEQUENCE</scope>
    <source>
        <strain evidence="2">CAU 1569</strain>
    </source>
</reference>
<dbReference type="InterPro" id="IPR001466">
    <property type="entry name" value="Beta-lactam-related"/>
</dbReference>
<dbReference type="Pfam" id="PF00144">
    <property type="entry name" value="Beta-lactamase"/>
    <property type="match status" value="1"/>
</dbReference>
<dbReference type="PANTHER" id="PTHR46825">
    <property type="entry name" value="D-ALANYL-D-ALANINE-CARBOXYPEPTIDASE/ENDOPEPTIDASE AMPH"/>
    <property type="match status" value="1"/>
</dbReference>
<dbReference type="RefSeq" id="WP_199116943.1">
    <property type="nucleotide sequence ID" value="NZ_JAELVQ010000042.1"/>
</dbReference>
<dbReference type="Gene3D" id="3.40.710.10">
    <property type="entry name" value="DD-peptidase/beta-lactamase superfamily"/>
    <property type="match status" value="1"/>
</dbReference>
<dbReference type="EMBL" id="JAELVQ010000042">
    <property type="protein sequence ID" value="MBJ6369818.1"/>
    <property type="molecule type" value="Genomic_DNA"/>
</dbReference>
<dbReference type="AlphaFoldDB" id="A0A8J7J6E8"/>
<organism evidence="2 3">
    <name type="scientific">Snuella sedimenti</name>
    <dbReference type="NCBI Taxonomy" id="2798802"/>
    <lineage>
        <taxon>Bacteria</taxon>
        <taxon>Pseudomonadati</taxon>
        <taxon>Bacteroidota</taxon>
        <taxon>Flavobacteriia</taxon>
        <taxon>Flavobacteriales</taxon>
        <taxon>Flavobacteriaceae</taxon>
        <taxon>Snuella</taxon>
    </lineage>
</organism>
<evidence type="ECO:0000313" key="2">
    <source>
        <dbReference type="EMBL" id="MBJ6369818.1"/>
    </source>
</evidence>
<evidence type="ECO:0000313" key="3">
    <source>
        <dbReference type="Proteomes" id="UP000610931"/>
    </source>
</evidence>
<accession>A0A8J7J6E8</accession>
<name>A0A8J7J6E8_9FLAO</name>
<sequence length="228" mass="26594">MGKNTQKRSNDTPEQFYELSKSYSKEQFFKDLNNYKPDSAPGSRYSYSNVGVEILGYILETINRKTISELIHENFIETYGMKYTKLELNEEDEKHLSSGYWMKNSTTSPNFVTPLWGTSGFLYSTLPDMLCFIELQFDAHNEVIKESHNQLLKKGRDRFAYMWRIIDDPDGYTVYLHHGQTHSMQNWIYFNQHSNFGLYIVTNQSGFRTGGYLIKLSETSVSKDKKGT</sequence>
<protein>
    <submittedName>
        <fullName evidence="2">Beta-lactamase family protein</fullName>
    </submittedName>
</protein>